<reference evidence="3 4" key="1">
    <citation type="submission" date="2017-05" db="EMBL/GenBank/DDBJ databases">
        <authorList>
            <person name="Varghese N."/>
            <person name="Submissions S."/>
        </authorList>
    </citation>
    <scope>NUCLEOTIDE SEQUENCE [LARGE SCALE GENOMIC DNA]</scope>
    <source>
        <strain evidence="3 4">DSM 100094</strain>
    </source>
</reference>
<dbReference type="InterPro" id="IPR003399">
    <property type="entry name" value="Mce/MlaD"/>
</dbReference>
<feature type="transmembrane region" description="Helical" evidence="1">
    <location>
        <begin position="7"/>
        <end position="29"/>
    </location>
</feature>
<dbReference type="OrthoDB" id="9808689at2"/>
<evidence type="ECO:0000313" key="3">
    <source>
        <dbReference type="EMBL" id="SMO95030.1"/>
    </source>
</evidence>
<dbReference type="PANTHER" id="PTHR36698:SF3">
    <property type="entry name" value="ABC-TYPE TRANSPORT AUXILIARY LIPOPROTEIN COMPONENT DOMAIN-CONTAINING PROTEIN"/>
    <property type="match status" value="1"/>
</dbReference>
<evidence type="ECO:0000313" key="4">
    <source>
        <dbReference type="Proteomes" id="UP000319014"/>
    </source>
</evidence>
<dbReference type="Proteomes" id="UP000319014">
    <property type="component" value="Unassembled WGS sequence"/>
</dbReference>
<dbReference type="RefSeq" id="WP_142664530.1">
    <property type="nucleotide sequence ID" value="NZ_FXTK01000022.1"/>
</dbReference>
<name>A0A521FHI7_9RHOB</name>
<keyword evidence="1" id="KW-0812">Transmembrane</keyword>
<dbReference type="EMBL" id="FXTK01000022">
    <property type="protein sequence ID" value="SMO95030.1"/>
    <property type="molecule type" value="Genomic_DNA"/>
</dbReference>
<sequence>METKANYVLIGAFTIAGFLGLLAFMVWFAKLELNKQFAYYDIYFPEVSGLGISSEVGFAGLMVGKVIDMQIADGINGAVRVRIEVQEDTPVRTNSRASLELSAVTGSATMAISAGTPDAPLLREVNPDEVPVIEANRSVLQTLYDQGPEMISRLNTVAEQMTELLGPANQTRVHNILSNVERSSENLDKALADVSKATDAIALAADDISAFGSKLDSLGAAAETTLANADTAMAQFNETAKRADLALDAGTATLNEARDYIGGDLRQLTQRLDSTATTLQADLSRLTEQAVPMMASAGRAFDGADRVINTEVGPVVTDLRATLTSLNTAIGSVTDDLPEITARLRSAAESADSAFASLRVMLDSTRAPVQAFARDALPQFTRMASDLRGLVTNVDQLVTTLRRNPAQIITGPRTPEFRR</sequence>
<feature type="domain" description="Mce/MlaD" evidence="2">
    <location>
        <begin position="39"/>
        <end position="115"/>
    </location>
</feature>
<proteinExistence type="predicted"/>
<dbReference type="AlphaFoldDB" id="A0A521FHI7"/>
<dbReference type="Pfam" id="PF02470">
    <property type="entry name" value="MlaD"/>
    <property type="match status" value="1"/>
</dbReference>
<protein>
    <submittedName>
        <fullName evidence="3">Phospholipid/cholesterol/gamma-HCH transport system substrate-binding protein</fullName>
    </submittedName>
</protein>
<accession>A0A521FHI7</accession>
<keyword evidence="1" id="KW-0472">Membrane</keyword>
<keyword evidence="4" id="KW-1185">Reference proteome</keyword>
<gene>
    <name evidence="3" type="ORF">SAMN06265221_12219</name>
</gene>
<dbReference type="PANTHER" id="PTHR36698">
    <property type="entry name" value="BLL5892 PROTEIN"/>
    <property type="match status" value="1"/>
</dbReference>
<organism evidence="3 4">
    <name type="scientific">Paracoccus laeviglucosivorans</name>
    <dbReference type="NCBI Taxonomy" id="1197861"/>
    <lineage>
        <taxon>Bacteria</taxon>
        <taxon>Pseudomonadati</taxon>
        <taxon>Pseudomonadota</taxon>
        <taxon>Alphaproteobacteria</taxon>
        <taxon>Rhodobacterales</taxon>
        <taxon>Paracoccaceae</taxon>
        <taxon>Paracoccus</taxon>
    </lineage>
</organism>
<evidence type="ECO:0000259" key="2">
    <source>
        <dbReference type="Pfam" id="PF02470"/>
    </source>
</evidence>
<evidence type="ECO:0000256" key="1">
    <source>
        <dbReference type="SAM" id="Phobius"/>
    </source>
</evidence>
<keyword evidence="1" id="KW-1133">Transmembrane helix</keyword>